<evidence type="ECO:0000313" key="2">
    <source>
        <dbReference type="EMBL" id="MFB9571369.1"/>
    </source>
</evidence>
<dbReference type="RefSeq" id="WP_345510076.1">
    <property type="nucleotide sequence ID" value="NZ_BAAAXD010000006.1"/>
</dbReference>
<name>A0ABV5R0J7_9ACTN</name>
<gene>
    <name evidence="2" type="ORF">ACFFTL_03165</name>
</gene>
<reference evidence="2 3" key="1">
    <citation type="submission" date="2024-09" db="EMBL/GenBank/DDBJ databases">
        <authorList>
            <person name="Sun Q."/>
            <person name="Mori K."/>
        </authorList>
    </citation>
    <scope>NUCLEOTIDE SEQUENCE [LARGE SCALE GENOMIC DNA]</scope>
    <source>
        <strain evidence="2 3">JCM 3331</strain>
    </source>
</reference>
<feature type="transmembrane region" description="Helical" evidence="1">
    <location>
        <begin position="62"/>
        <end position="81"/>
    </location>
</feature>
<proteinExistence type="predicted"/>
<evidence type="ECO:0000256" key="1">
    <source>
        <dbReference type="SAM" id="Phobius"/>
    </source>
</evidence>
<keyword evidence="1" id="KW-0812">Transmembrane</keyword>
<evidence type="ECO:0000313" key="3">
    <source>
        <dbReference type="Proteomes" id="UP001589710"/>
    </source>
</evidence>
<feature type="transmembrane region" description="Helical" evidence="1">
    <location>
        <begin position="39"/>
        <end position="56"/>
    </location>
</feature>
<sequence length="106" mass="11809">MEKDVERERSAAAVPNAYERVLAEDRRVIREALRSSRGGAHFGLVVTALALGAVGYLEGPKWPLIIGGVFAVWFALALVVVRRRGGRSWKVIERAYIATFGWAQWL</sequence>
<accession>A0ABV5R0J7</accession>
<dbReference type="EMBL" id="JBHMCG010000008">
    <property type="protein sequence ID" value="MFB9571369.1"/>
    <property type="molecule type" value="Genomic_DNA"/>
</dbReference>
<keyword evidence="3" id="KW-1185">Reference proteome</keyword>
<keyword evidence="1" id="KW-0472">Membrane</keyword>
<dbReference type="Proteomes" id="UP001589710">
    <property type="component" value="Unassembled WGS sequence"/>
</dbReference>
<organism evidence="2 3">
    <name type="scientific">Streptomyces yanii</name>
    <dbReference type="NCBI Taxonomy" id="78510"/>
    <lineage>
        <taxon>Bacteria</taxon>
        <taxon>Bacillati</taxon>
        <taxon>Actinomycetota</taxon>
        <taxon>Actinomycetes</taxon>
        <taxon>Kitasatosporales</taxon>
        <taxon>Streptomycetaceae</taxon>
        <taxon>Streptomyces</taxon>
    </lineage>
</organism>
<comment type="caution">
    <text evidence="2">The sequence shown here is derived from an EMBL/GenBank/DDBJ whole genome shotgun (WGS) entry which is preliminary data.</text>
</comment>
<keyword evidence="1" id="KW-1133">Transmembrane helix</keyword>
<protein>
    <submittedName>
        <fullName evidence="2">Uncharacterized protein</fullName>
    </submittedName>
</protein>